<dbReference type="Gene3D" id="3.40.50.150">
    <property type="entry name" value="Vaccinia Virus protein VP39"/>
    <property type="match status" value="1"/>
</dbReference>
<keyword evidence="1" id="KW-0489">Methyltransferase</keyword>
<dbReference type="GO" id="GO:0032259">
    <property type="term" value="P:methylation"/>
    <property type="evidence" value="ECO:0007669"/>
    <property type="project" value="UniProtKB-KW"/>
</dbReference>
<dbReference type="EC" id="2.1.1.-" evidence="1"/>
<dbReference type="AlphaFoldDB" id="A0AAW9RKJ1"/>
<dbReference type="SUPFAM" id="SSF53335">
    <property type="entry name" value="S-adenosyl-L-methionine-dependent methyltransferases"/>
    <property type="match status" value="1"/>
</dbReference>
<sequence length="300" mass="33953">MDSSDAASLWSSTNQQAPACMNAEIVHNCPACLSDEHRQVALPDLNVCKNCSLYFRTPRPTQAAILKSYESGLTFSRWQDELPARTFLWEKRLQLILRHMQSGNLLDIGTGDGFFLQFAKRHFDTQATEISKTGVRQAQAHGHRVHHGQLADFPDRYQNFDVITLWHVLEHVPAPRLLMKDIRHRLTPNGIVAVAIPNELTPILRDRVKRTRKSPAERHSLGQLAFGEEIHLTHFTPAVFKAFLRQLGFRILDFGIDDVHVDRPARKVAKYHINRAINAACKVHFDSAMYAICSPAPLAG</sequence>
<evidence type="ECO:0000313" key="1">
    <source>
        <dbReference type="EMBL" id="MEJ8569415.1"/>
    </source>
</evidence>
<proteinExistence type="predicted"/>
<dbReference type="GO" id="GO:0008168">
    <property type="term" value="F:methyltransferase activity"/>
    <property type="evidence" value="ECO:0007669"/>
    <property type="project" value="UniProtKB-KW"/>
</dbReference>
<protein>
    <submittedName>
        <fullName evidence="1">Class I SAM-dependent methyltransferase</fullName>
        <ecNumber evidence="1">2.1.1.-</ecNumber>
    </submittedName>
</protein>
<keyword evidence="1" id="KW-0808">Transferase</keyword>
<dbReference type="PANTHER" id="PTHR43861">
    <property type="entry name" value="TRANS-ACONITATE 2-METHYLTRANSFERASE-RELATED"/>
    <property type="match status" value="1"/>
</dbReference>
<dbReference type="RefSeq" id="WP_354696740.1">
    <property type="nucleotide sequence ID" value="NZ_JAZHOG010000014.1"/>
</dbReference>
<reference evidence="1 2" key="1">
    <citation type="submission" date="2024-02" db="EMBL/GenBank/DDBJ databases">
        <title>A novel Wenzhouxiangellaceae bacterium, isolated from coastal sediments.</title>
        <authorList>
            <person name="Du Z.-J."/>
            <person name="Ye Y.-Q."/>
            <person name="Zhang X.-Y."/>
        </authorList>
    </citation>
    <scope>NUCLEOTIDE SEQUENCE [LARGE SCALE GENOMIC DNA]</scope>
    <source>
        <strain evidence="1 2">CH-27</strain>
    </source>
</reference>
<dbReference type="CDD" id="cd02440">
    <property type="entry name" value="AdoMet_MTases"/>
    <property type="match status" value="1"/>
</dbReference>
<dbReference type="EMBL" id="JAZHOG010000014">
    <property type="protein sequence ID" value="MEJ8569415.1"/>
    <property type="molecule type" value="Genomic_DNA"/>
</dbReference>
<name>A0AAW9RKJ1_9GAMM</name>
<dbReference type="Pfam" id="PF13489">
    <property type="entry name" value="Methyltransf_23"/>
    <property type="match status" value="1"/>
</dbReference>
<evidence type="ECO:0000313" key="2">
    <source>
        <dbReference type="Proteomes" id="UP001359886"/>
    </source>
</evidence>
<comment type="caution">
    <text evidence="1">The sequence shown here is derived from an EMBL/GenBank/DDBJ whole genome shotgun (WGS) entry which is preliminary data.</text>
</comment>
<gene>
    <name evidence="1" type="ORF">V3330_17445</name>
</gene>
<organism evidence="1 2">
    <name type="scientific">Elongatibacter sediminis</name>
    <dbReference type="NCBI Taxonomy" id="3119006"/>
    <lineage>
        <taxon>Bacteria</taxon>
        <taxon>Pseudomonadati</taxon>
        <taxon>Pseudomonadota</taxon>
        <taxon>Gammaproteobacteria</taxon>
        <taxon>Chromatiales</taxon>
        <taxon>Wenzhouxiangellaceae</taxon>
        <taxon>Elongatibacter</taxon>
    </lineage>
</organism>
<dbReference type="InterPro" id="IPR029063">
    <property type="entry name" value="SAM-dependent_MTases_sf"/>
</dbReference>
<dbReference type="Proteomes" id="UP001359886">
    <property type="component" value="Unassembled WGS sequence"/>
</dbReference>
<accession>A0AAW9RKJ1</accession>
<keyword evidence="2" id="KW-1185">Reference proteome</keyword>